<dbReference type="KEGG" id="tact:SG35_029190"/>
<keyword evidence="2" id="KW-1185">Reference proteome</keyword>
<dbReference type="PANTHER" id="PTHR42194">
    <property type="entry name" value="UPF0276 PROTEIN HI_1600"/>
    <property type="match status" value="1"/>
</dbReference>
<protein>
    <submittedName>
        <fullName evidence="1">DUF692 domain-containing protein</fullName>
    </submittedName>
</protein>
<evidence type="ECO:0000313" key="1">
    <source>
        <dbReference type="EMBL" id="WDE02486.1"/>
    </source>
</evidence>
<dbReference type="AlphaFoldDB" id="A0AAE9YWC4"/>
<sequence>MFPTQLKTPTDLPKIGVGLRHVHYQDALDTPANIDFIELHAENFFAAGGVSRALLADIKQHYDISLHATSLGLGSALPTPQAQIQQLADLIRLCQPIMVSDHACFSWAEINGQAVHGGDLLPVPFNDETLAVMAANISRVQAILKRPILLENLSAYLVLPGSTYSESEFLVALCRLTGCKLLIDINNLVVNAQNHALLQPDGGKLDVIEHTKQWLTTIPRDCVGELHLAGCTPVEEGELMIDDHSQAVSTEVWTLYRFALERFGAVATLIEWDNDLPSWQTLLGEAAKAKAIALEVFTDALSAYTQVPKQLANKHHQVMAEV</sequence>
<dbReference type="InterPro" id="IPR007801">
    <property type="entry name" value="MbnB/TglH/ChrH"/>
</dbReference>
<dbReference type="Gene3D" id="3.20.20.150">
    <property type="entry name" value="Divalent-metal-dependent TIM barrel enzymes"/>
    <property type="match status" value="1"/>
</dbReference>
<reference evidence="1 2" key="1">
    <citation type="journal article" date="2015" name="Genome Announc.">
        <title>Draft Genome Sequences of Marine Isolates of Thalassomonas viridans and Thalassomonas actiniarum.</title>
        <authorList>
            <person name="Olonade I."/>
            <person name="van Zyl L.J."/>
            <person name="Trindade M."/>
        </authorList>
    </citation>
    <scope>NUCLEOTIDE SEQUENCE [LARGE SCALE GENOMIC DNA]</scope>
    <source>
        <strain evidence="1 2">A5K-106</strain>
    </source>
</reference>
<organism evidence="1 2">
    <name type="scientific">Thalassomonas actiniarum</name>
    <dbReference type="NCBI Taxonomy" id="485447"/>
    <lineage>
        <taxon>Bacteria</taxon>
        <taxon>Pseudomonadati</taxon>
        <taxon>Pseudomonadota</taxon>
        <taxon>Gammaproteobacteria</taxon>
        <taxon>Alteromonadales</taxon>
        <taxon>Colwelliaceae</taxon>
        <taxon>Thalassomonas</taxon>
    </lineage>
</organism>
<accession>A0AAE9YWC4</accession>
<reference evidence="1 2" key="2">
    <citation type="journal article" date="2022" name="Mar. Drugs">
        <title>Bioassay-Guided Fractionation Leads to the Detection of Cholic Acid Generated by the Rare Thalassomonas sp.</title>
        <authorList>
            <person name="Pheiffer F."/>
            <person name="Schneider Y.K."/>
            <person name="Hansen E.H."/>
            <person name="Andersen J.H."/>
            <person name="Isaksson J."/>
            <person name="Busche T."/>
            <person name="R C."/>
            <person name="Kalinowski J."/>
            <person name="Zyl L.V."/>
            <person name="Trindade M."/>
        </authorList>
    </citation>
    <scope>NUCLEOTIDE SEQUENCE [LARGE SCALE GENOMIC DNA]</scope>
    <source>
        <strain evidence="1 2">A5K-106</strain>
    </source>
</reference>
<evidence type="ECO:0000313" key="2">
    <source>
        <dbReference type="Proteomes" id="UP000032568"/>
    </source>
</evidence>
<dbReference type="RefSeq" id="WP_044833787.1">
    <property type="nucleotide sequence ID" value="NZ_CP059736.1"/>
</dbReference>
<dbReference type="Pfam" id="PF05114">
    <property type="entry name" value="MbnB_TglH_ChrH"/>
    <property type="match status" value="1"/>
</dbReference>
<dbReference type="Proteomes" id="UP000032568">
    <property type="component" value="Chromosome pTact"/>
</dbReference>
<proteinExistence type="predicted"/>
<gene>
    <name evidence="1" type="ORF">SG35_029190</name>
</gene>
<dbReference type="EMBL" id="CP059736">
    <property type="protein sequence ID" value="WDE02486.1"/>
    <property type="molecule type" value="Genomic_DNA"/>
</dbReference>
<dbReference type="PANTHER" id="PTHR42194:SF1">
    <property type="entry name" value="UPF0276 PROTEIN HI_1600"/>
    <property type="match status" value="1"/>
</dbReference>
<name>A0AAE9YWC4_9GAMM</name>
<dbReference type="NCBIfam" id="NF003818">
    <property type="entry name" value="PRK05409.1"/>
    <property type="match status" value="1"/>
</dbReference>